<accession>A0A133UTA1</accession>
<proteinExistence type="predicted"/>
<name>A0A133UTA1_9EURY</name>
<evidence type="ECO:0000313" key="2">
    <source>
        <dbReference type="Proteomes" id="UP000070414"/>
    </source>
</evidence>
<feature type="non-terminal residue" evidence="1">
    <location>
        <position position="1"/>
    </location>
</feature>
<organism evidence="1 2">
    <name type="scientific">candidate division MSBL1 archaeon SCGC-AAA259I14</name>
    <dbReference type="NCBI Taxonomy" id="1698268"/>
    <lineage>
        <taxon>Archaea</taxon>
        <taxon>Methanobacteriati</taxon>
        <taxon>Methanobacteriota</taxon>
        <taxon>candidate division MSBL1</taxon>
    </lineage>
</organism>
<sequence length="69" mass="8146">HTIKVPKQRWSKEYADTIADHYPNKKIDYENIKGDSGTPFGLVDKKASFLTDFEDFIENKLPQRKKKYL</sequence>
<comment type="caution">
    <text evidence="1">The sequence shown here is derived from an EMBL/GenBank/DDBJ whole genome shotgun (WGS) entry which is preliminary data.</text>
</comment>
<dbReference type="Proteomes" id="UP000070414">
    <property type="component" value="Unassembled WGS sequence"/>
</dbReference>
<dbReference type="EMBL" id="LHXS01000013">
    <property type="protein sequence ID" value="KXA97423.1"/>
    <property type="molecule type" value="Genomic_DNA"/>
</dbReference>
<gene>
    <name evidence="1" type="ORF">AKJ38_01190</name>
</gene>
<reference evidence="1 2" key="1">
    <citation type="journal article" date="2016" name="Sci. Rep.">
        <title>Metabolic traits of an uncultured archaeal lineage -MSBL1- from brine pools of the Red Sea.</title>
        <authorList>
            <person name="Mwirichia R."/>
            <person name="Alam I."/>
            <person name="Rashid M."/>
            <person name="Vinu M."/>
            <person name="Ba-Alawi W."/>
            <person name="Anthony Kamau A."/>
            <person name="Kamanda Ngugi D."/>
            <person name="Goker M."/>
            <person name="Klenk H.P."/>
            <person name="Bajic V."/>
            <person name="Stingl U."/>
        </authorList>
    </citation>
    <scope>NUCLEOTIDE SEQUENCE [LARGE SCALE GENOMIC DNA]</scope>
    <source>
        <strain evidence="1">SCGC-AAA259I14</strain>
    </source>
</reference>
<protein>
    <submittedName>
        <fullName evidence="1">Uncharacterized protein</fullName>
    </submittedName>
</protein>
<evidence type="ECO:0000313" key="1">
    <source>
        <dbReference type="EMBL" id="KXA97423.1"/>
    </source>
</evidence>
<keyword evidence="2" id="KW-1185">Reference proteome</keyword>
<dbReference type="AlphaFoldDB" id="A0A133UTA1"/>